<keyword evidence="10 15" id="KW-1133">Transmembrane helix</keyword>
<comment type="subcellular location">
    <subcellularLocation>
        <location evidence="1">Endoplasmic reticulum membrane</location>
        <topology evidence="1">Single-pass type I membrane protein</topology>
    </subcellularLocation>
</comment>
<keyword evidence="6 15" id="KW-0812">Transmembrane</keyword>
<organism evidence="17 18">
    <name type="scientific">Escovopsis weberi</name>
    <dbReference type="NCBI Taxonomy" id="150374"/>
    <lineage>
        <taxon>Eukaryota</taxon>
        <taxon>Fungi</taxon>
        <taxon>Dikarya</taxon>
        <taxon>Ascomycota</taxon>
        <taxon>Pezizomycotina</taxon>
        <taxon>Sordariomycetes</taxon>
        <taxon>Hypocreomycetidae</taxon>
        <taxon>Hypocreales</taxon>
        <taxon>Hypocreaceae</taxon>
        <taxon>Escovopsis</taxon>
    </lineage>
</organism>
<sequence>MSPPTPLHSLLLLLLLVAASAAASPSSSSASPSSSSSPPRPQKILLSDVQLLTLRGNNALTAHRRVPSIPQLRCVSAPPLCALHAIDIMRCTNQGSSYGAEDIEWSCAADLPPELALAATDVVCEGFRDPDDPYVLRGSCGVEYALVLTALGEQTYPDVARAAARPPDPGAKSTAAAAAAAPFFDDGRGREDLSAWLFVLIFLAVCAWIVYSAWLARTWTPPTSQAVTRSRRTPNTARFDDNTITTNNNDIHRIDDDNDDDDRGERRNARAFRAPWNPGWAPRGPPPPPYSDRRADYVSSKRDRHYDRRPHEPLDHAYSRQRGWTPGFWSGFAGGSAAGYAAGRSSSASARRDEREPDYRAAWEAGPAVPWPSAAPAARSYAARPEPVRSQSHSQSQSGGSGSAATGRSDRYESTGYGSTRRR</sequence>
<dbReference type="OrthoDB" id="20303at2759"/>
<dbReference type="Pfam" id="PF06682">
    <property type="entry name" value="SARAF"/>
    <property type="match status" value="1"/>
</dbReference>
<reference evidence="17 18" key="1">
    <citation type="submission" date="2015-07" db="EMBL/GenBank/DDBJ databases">
        <title>The genome of the fungus Escovopsis weberi, a specialized disease agent of ant agriculture.</title>
        <authorList>
            <person name="de Man T.J."/>
            <person name="Stajich J.E."/>
            <person name="Kubicek C.P."/>
            <person name="Chenthamara K."/>
            <person name="Atanasova L."/>
            <person name="Druzhinina I.S."/>
            <person name="Birnbaum S."/>
            <person name="Barribeau S.M."/>
            <person name="Teiling C."/>
            <person name="Suen G."/>
            <person name="Currie C."/>
            <person name="Gerardo N.M."/>
        </authorList>
    </citation>
    <scope>NUCLEOTIDE SEQUENCE [LARGE SCALE GENOMIC DNA]</scope>
</reference>
<accession>A0A0M9VRZ3</accession>
<keyword evidence="7 16" id="KW-0732">Signal</keyword>
<keyword evidence="4" id="KW-0813">Transport</keyword>
<keyword evidence="8" id="KW-0256">Endoplasmic reticulum</keyword>
<gene>
    <name evidence="17" type="ORF">ESCO_005996</name>
</gene>
<keyword evidence="18" id="KW-1185">Reference proteome</keyword>
<feature type="compositionally biased region" description="Low complexity" evidence="14">
    <location>
        <begin position="338"/>
        <end position="349"/>
    </location>
</feature>
<evidence type="ECO:0000313" key="18">
    <source>
        <dbReference type="Proteomes" id="UP000053831"/>
    </source>
</evidence>
<dbReference type="Proteomes" id="UP000053831">
    <property type="component" value="Unassembled WGS sequence"/>
</dbReference>
<evidence type="ECO:0000256" key="11">
    <source>
        <dbReference type="ARBA" id="ARBA00023065"/>
    </source>
</evidence>
<evidence type="ECO:0000313" key="17">
    <source>
        <dbReference type="EMBL" id="KOS17162.1"/>
    </source>
</evidence>
<evidence type="ECO:0000256" key="3">
    <source>
        <dbReference type="ARBA" id="ARBA00016584"/>
    </source>
</evidence>
<dbReference type="PANTHER" id="PTHR15929">
    <property type="entry name" value="STORE-OPERATED CALCIUM ENTRY-ASSOCIATED REGULATORY FACTOR"/>
    <property type="match status" value="1"/>
</dbReference>
<dbReference type="AlphaFoldDB" id="A0A0M9VRZ3"/>
<dbReference type="PANTHER" id="PTHR15929:SF0">
    <property type="entry name" value="STORE-OPERATED CALCIUM ENTRY-ASSOCIATED REGULATORY FACTOR"/>
    <property type="match status" value="1"/>
</dbReference>
<keyword evidence="11" id="KW-0406">Ion transport</keyword>
<comment type="caution">
    <text evidence="17">The sequence shown here is derived from an EMBL/GenBank/DDBJ whole genome shotgun (WGS) entry which is preliminary data.</text>
</comment>
<dbReference type="STRING" id="150374.A0A0M9VRZ3"/>
<dbReference type="GO" id="GO:0006816">
    <property type="term" value="P:calcium ion transport"/>
    <property type="evidence" value="ECO:0007669"/>
    <property type="project" value="UniProtKB-KW"/>
</dbReference>
<feature type="region of interest" description="Disordered" evidence="14">
    <location>
        <begin position="222"/>
        <end position="321"/>
    </location>
</feature>
<protein>
    <recommendedName>
        <fullName evidence="3">Store-operated calcium entry-associated regulatory factor</fullName>
    </recommendedName>
    <alternativeName>
        <fullName evidence="13">Transmembrane protein 66</fullName>
    </alternativeName>
</protein>
<evidence type="ECO:0000256" key="7">
    <source>
        <dbReference type="ARBA" id="ARBA00022729"/>
    </source>
</evidence>
<dbReference type="EMBL" id="LGSR01000028">
    <property type="protein sequence ID" value="KOS17162.1"/>
    <property type="molecule type" value="Genomic_DNA"/>
</dbReference>
<dbReference type="GO" id="GO:2001256">
    <property type="term" value="P:regulation of store-operated calcium entry"/>
    <property type="evidence" value="ECO:0007669"/>
    <property type="project" value="InterPro"/>
</dbReference>
<feature type="transmembrane region" description="Helical" evidence="15">
    <location>
        <begin position="193"/>
        <end position="216"/>
    </location>
</feature>
<proteinExistence type="inferred from homology"/>
<dbReference type="InterPro" id="IPR009567">
    <property type="entry name" value="SARAF"/>
</dbReference>
<name>A0A0M9VRZ3_ESCWE</name>
<keyword evidence="5" id="KW-0109">Calcium transport</keyword>
<feature type="signal peptide" evidence="16">
    <location>
        <begin position="1"/>
        <end position="22"/>
    </location>
</feature>
<evidence type="ECO:0000256" key="4">
    <source>
        <dbReference type="ARBA" id="ARBA00022448"/>
    </source>
</evidence>
<evidence type="ECO:0000256" key="5">
    <source>
        <dbReference type="ARBA" id="ARBA00022568"/>
    </source>
</evidence>
<evidence type="ECO:0000256" key="1">
    <source>
        <dbReference type="ARBA" id="ARBA00004115"/>
    </source>
</evidence>
<evidence type="ECO:0000256" key="16">
    <source>
        <dbReference type="SAM" id="SignalP"/>
    </source>
</evidence>
<comment type="similarity">
    <text evidence="2">Belongs to the SARAF family.</text>
</comment>
<feature type="compositionally biased region" description="Polar residues" evidence="14">
    <location>
        <begin position="222"/>
        <end position="236"/>
    </location>
</feature>
<evidence type="ECO:0000256" key="15">
    <source>
        <dbReference type="SAM" id="Phobius"/>
    </source>
</evidence>
<feature type="compositionally biased region" description="Basic and acidic residues" evidence="14">
    <location>
        <begin position="291"/>
        <end position="318"/>
    </location>
</feature>
<feature type="compositionally biased region" description="Low complexity" evidence="14">
    <location>
        <begin position="365"/>
        <end position="398"/>
    </location>
</feature>
<evidence type="ECO:0000256" key="14">
    <source>
        <dbReference type="SAM" id="MobiDB-lite"/>
    </source>
</evidence>
<feature type="compositionally biased region" description="Basic and acidic residues" evidence="14">
    <location>
        <begin position="350"/>
        <end position="361"/>
    </location>
</feature>
<evidence type="ECO:0000256" key="2">
    <source>
        <dbReference type="ARBA" id="ARBA00006833"/>
    </source>
</evidence>
<keyword evidence="12 15" id="KW-0472">Membrane</keyword>
<evidence type="ECO:0000256" key="12">
    <source>
        <dbReference type="ARBA" id="ARBA00023136"/>
    </source>
</evidence>
<evidence type="ECO:0000256" key="13">
    <source>
        <dbReference type="ARBA" id="ARBA00031116"/>
    </source>
</evidence>
<evidence type="ECO:0000256" key="9">
    <source>
        <dbReference type="ARBA" id="ARBA00022837"/>
    </source>
</evidence>
<feature type="region of interest" description="Disordered" evidence="14">
    <location>
        <begin position="338"/>
        <end position="423"/>
    </location>
</feature>
<feature type="chain" id="PRO_5005839338" description="Store-operated calcium entry-associated regulatory factor" evidence="16">
    <location>
        <begin position="23"/>
        <end position="423"/>
    </location>
</feature>
<evidence type="ECO:0000256" key="10">
    <source>
        <dbReference type="ARBA" id="ARBA00022989"/>
    </source>
</evidence>
<evidence type="ECO:0000256" key="6">
    <source>
        <dbReference type="ARBA" id="ARBA00022692"/>
    </source>
</evidence>
<keyword evidence="9" id="KW-0106">Calcium</keyword>
<dbReference type="GO" id="GO:0005789">
    <property type="term" value="C:endoplasmic reticulum membrane"/>
    <property type="evidence" value="ECO:0007669"/>
    <property type="project" value="UniProtKB-SubCell"/>
</dbReference>
<evidence type="ECO:0000256" key="8">
    <source>
        <dbReference type="ARBA" id="ARBA00022824"/>
    </source>
</evidence>